<accession>A0A840I487</accession>
<sequence length="164" mass="18158">MNSTLLWAVTGLLVLLGLLAFLRLGTDPSDPRQHLRAVKRAGFEARPVLNRSEMTRLVWFEEWARGKPYRVLAQVPYGEMMRTKEPAAFRAVNAKRADFLVIDAAGLPLVAIEYQGEGHYQGDAKARDAVKRAALARANIALVELFPEDDRTEAIAAIEAALSD</sequence>
<evidence type="ECO:0000313" key="3">
    <source>
        <dbReference type="Proteomes" id="UP000563524"/>
    </source>
</evidence>
<gene>
    <name evidence="2" type="ORF">GGQ59_001670</name>
</gene>
<keyword evidence="3" id="KW-1185">Reference proteome</keyword>
<name>A0A840I487_9PROT</name>
<protein>
    <recommendedName>
        <fullName evidence="1">DUF2726 domain-containing protein</fullName>
    </recommendedName>
</protein>
<dbReference type="RefSeq" id="WP_183817456.1">
    <property type="nucleotide sequence ID" value="NZ_JACHOB010000003.1"/>
</dbReference>
<feature type="domain" description="DUF2726" evidence="1">
    <location>
        <begin position="46"/>
        <end position="159"/>
    </location>
</feature>
<proteinExistence type="predicted"/>
<reference evidence="2 3" key="1">
    <citation type="submission" date="2020-08" db="EMBL/GenBank/DDBJ databases">
        <title>Genomic Encyclopedia of Type Strains, Phase IV (KMG-IV): sequencing the most valuable type-strain genomes for metagenomic binning, comparative biology and taxonomic classification.</title>
        <authorList>
            <person name="Goeker M."/>
        </authorList>
    </citation>
    <scope>NUCLEOTIDE SEQUENCE [LARGE SCALE GENOMIC DNA]</scope>
    <source>
        <strain evidence="2 3">DSM 102850</strain>
    </source>
</reference>
<evidence type="ECO:0000259" key="1">
    <source>
        <dbReference type="Pfam" id="PF10881"/>
    </source>
</evidence>
<dbReference type="EMBL" id="JACHOB010000003">
    <property type="protein sequence ID" value="MBB4659145.1"/>
    <property type="molecule type" value="Genomic_DNA"/>
</dbReference>
<dbReference type="AlphaFoldDB" id="A0A840I487"/>
<evidence type="ECO:0000313" key="2">
    <source>
        <dbReference type="EMBL" id="MBB4659145.1"/>
    </source>
</evidence>
<dbReference type="InterPro" id="IPR024402">
    <property type="entry name" value="DUF2726"/>
</dbReference>
<organism evidence="2 3">
    <name type="scientific">Parvularcula dongshanensis</name>
    <dbReference type="NCBI Taxonomy" id="1173995"/>
    <lineage>
        <taxon>Bacteria</taxon>
        <taxon>Pseudomonadati</taxon>
        <taxon>Pseudomonadota</taxon>
        <taxon>Alphaproteobacteria</taxon>
        <taxon>Parvularculales</taxon>
        <taxon>Parvularculaceae</taxon>
        <taxon>Parvularcula</taxon>
    </lineage>
</organism>
<comment type="caution">
    <text evidence="2">The sequence shown here is derived from an EMBL/GenBank/DDBJ whole genome shotgun (WGS) entry which is preliminary data.</text>
</comment>
<dbReference type="Proteomes" id="UP000563524">
    <property type="component" value="Unassembled WGS sequence"/>
</dbReference>
<dbReference type="Pfam" id="PF10881">
    <property type="entry name" value="DUF2726"/>
    <property type="match status" value="1"/>
</dbReference>